<dbReference type="AlphaFoldDB" id="A0AAE9A6P7"/>
<evidence type="ECO:0000256" key="1">
    <source>
        <dbReference type="SAM" id="MobiDB-lite"/>
    </source>
</evidence>
<organism evidence="3 4">
    <name type="scientific">Caenorhabditis briggsae</name>
    <dbReference type="NCBI Taxonomy" id="6238"/>
    <lineage>
        <taxon>Eukaryota</taxon>
        <taxon>Metazoa</taxon>
        <taxon>Ecdysozoa</taxon>
        <taxon>Nematoda</taxon>
        <taxon>Chromadorea</taxon>
        <taxon>Rhabditida</taxon>
        <taxon>Rhabditina</taxon>
        <taxon>Rhabditomorpha</taxon>
        <taxon>Rhabditoidea</taxon>
        <taxon>Rhabditidae</taxon>
        <taxon>Peloderinae</taxon>
        <taxon>Caenorhabditis</taxon>
    </lineage>
</organism>
<evidence type="ECO:0000256" key="2">
    <source>
        <dbReference type="SAM" id="Phobius"/>
    </source>
</evidence>
<keyword evidence="2" id="KW-0472">Membrane</keyword>
<feature type="transmembrane region" description="Helical" evidence="2">
    <location>
        <begin position="63"/>
        <end position="82"/>
    </location>
</feature>
<sequence>MTTNLYVVNAAGRRAMDARTRELLDKDSREIQTILVMGGITFFITIVMFLSKMDMSADNVMNYAPIIWLVGVMIFGAIINFVNYYKSKKRQKELDRLTLESLLVNMSLPESFPCLLPGPHDECCGGRGIPQRPLPTYDEVVVLDETQQKQPGPDTVSQTAPPDYSTALSMLHKSPPRPTGANNE</sequence>
<feature type="region of interest" description="Disordered" evidence="1">
    <location>
        <begin position="145"/>
        <end position="184"/>
    </location>
</feature>
<keyword evidence="2" id="KW-0812">Transmembrane</keyword>
<name>A0AAE9A6P7_CAEBR</name>
<reference evidence="3 4" key="1">
    <citation type="submission" date="2022-05" db="EMBL/GenBank/DDBJ databases">
        <title>Chromosome-level reference genomes for two strains of Caenorhabditis briggsae: an improved platform for comparative genomics.</title>
        <authorList>
            <person name="Stevens L."/>
            <person name="Andersen E.C."/>
        </authorList>
    </citation>
    <scope>NUCLEOTIDE SEQUENCE [LARGE SCALE GENOMIC DNA]</scope>
    <source>
        <strain evidence="3">QX1410_ONT</strain>
        <tissue evidence="3">Whole-organism</tissue>
    </source>
</reference>
<dbReference type="EMBL" id="CP090894">
    <property type="protein sequence ID" value="ULT94229.1"/>
    <property type="molecule type" value="Genomic_DNA"/>
</dbReference>
<accession>A0AAE9A6P7</accession>
<gene>
    <name evidence="3" type="ORF">L3Y34_003598</name>
</gene>
<evidence type="ECO:0000313" key="4">
    <source>
        <dbReference type="Proteomes" id="UP000827892"/>
    </source>
</evidence>
<protein>
    <submittedName>
        <fullName evidence="3">Uncharacterized protein</fullName>
    </submittedName>
</protein>
<keyword evidence="2" id="KW-1133">Transmembrane helix</keyword>
<proteinExistence type="predicted"/>
<evidence type="ECO:0000313" key="3">
    <source>
        <dbReference type="EMBL" id="ULT94229.1"/>
    </source>
</evidence>
<feature type="transmembrane region" description="Helical" evidence="2">
    <location>
        <begin position="31"/>
        <end position="51"/>
    </location>
</feature>
<dbReference type="Proteomes" id="UP000827892">
    <property type="component" value="Chromosome IV"/>
</dbReference>